<evidence type="ECO:0000313" key="1">
    <source>
        <dbReference type="EMBL" id="KIJ23553.1"/>
    </source>
</evidence>
<protein>
    <submittedName>
        <fullName evidence="1">Unplaced genomic scaffold SPHSTscaffold_566, whole genome shotgun sequence</fullName>
    </submittedName>
</protein>
<organism evidence="1 2">
    <name type="scientific">Sphaerobolus stellatus (strain SS14)</name>
    <dbReference type="NCBI Taxonomy" id="990650"/>
    <lineage>
        <taxon>Eukaryota</taxon>
        <taxon>Fungi</taxon>
        <taxon>Dikarya</taxon>
        <taxon>Basidiomycota</taxon>
        <taxon>Agaricomycotina</taxon>
        <taxon>Agaricomycetes</taxon>
        <taxon>Phallomycetidae</taxon>
        <taxon>Geastrales</taxon>
        <taxon>Sphaerobolaceae</taxon>
        <taxon>Sphaerobolus</taxon>
    </lineage>
</organism>
<dbReference type="Proteomes" id="UP000054279">
    <property type="component" value="Unassembled WGS sequence"/>
</dbReference>
<accession>A0A0C9T3V7</accession>
<dbReference type="HOGENOM" id="CLU_1620136_0_0_1"/>
<dbReference type="AlphaFoldDB" id="A0A0C9T3V7"/>
<gene>
    <name evidence="1" type="ORF">M422DRAFT_275855</name>
</gene>
<sequence length="192" mass="21164">MLSNDSDSSYIDSTVLDAWFWHTSEPLTNDLAGPSAITENFSTVPNVGGIPDVTNDLLVGETTNGIRHSLPVAEAAPPAVAVPPSADTVFPNNSDDYIDHVEKKDKTLTLLKTYIKYRTRLNPPSKSHHCAYMKTCKSSSGKSFETMDEALVHVESHLKNVTKICRLCGQCFTKARYAKKHTEPGRCRPKRG</sequence>
<name>A0A0C9T3V7_SPHS4</name>
<dbReference type="EMBL" id="KN837641">
    <property type="protein sequence ID" value="KIJ23553.1"/>
    <property type="molecule type" value="Genomic_DNA"/>
</dbReference>
<reference evidence="1 2" key="1">
    <citation type="submission" date="2014-06" db="EMBL/GenBank/DDBJ databases">
        <title>Evolutionary Origins and Diversification of the Mycorrhizal Mutualists.</title>
        <authorList>
            <consortium name="DOE Joint Genome Institute"/>
            <consortium name="Mycorrhizal Genomics Consortium"/>
            <person name="Kohler A."/>
            <person name="Kuo A."/>
            <person name="Nagy L.G."/>
            <person name="Floudas D."/>
            <person name="Copeland A."/>
            <person name="Barry K.W."/>
            <person name="Cichocki N."/>
            <person name="Veneault-Fourrey C."/>
            <person name="LaButti K."/>
            <person name="Lindquist E.A."/>
            <person name="Lipzen A."/>
            <person name="Lundell T."/>
            <person name="Morin E."/>
            <person name="Murat C."/>
            <person name="Riley R."/>
            <person name="Ohm R."/>
            <person name="Sun H."/>
            <person name="Tunlid A."/>
            <person name="Henrissat B."/>
            <person name="Grigoriev I.V."/>
            <person name="Hibbett D.S."/>
            <person name="Martin F."/>
        </authorList>
    </citation>
    <scope>NUCLEOTIDE SEQUENCE [LARGE SCALE GENOMIC DNA]</scope>
    <source>
        <strain evidence="1 2">SS14</strain>
    </source>
</reference>
<keyword evidence="2" id="KW-1185">Reference proteome</keyword>
<proteinExistence type="predicted"/>
<evidence type="ECO:0000313" key="2">
    <source>
        <dbReference type="Proteomes" id="UP000054279"/>
    </source>
</evidence>